<organism evidence="7 8">
    <name type="scientific">Fodinibius salicampi</name>
    <dbReference type="NCBI Taxonomy" id="1920655"/>
    <lineage>
        <taxon>Bacteria</taxon>
        <taxon>Pseudomonadati</taxon>
        <taxon>Balneolota</taxon>
        <taxon>Balneolia</taxon>
        <taxon>Balneolales</taxon>
        <taxon>Balneolaceae</taxon>
        <taxon>Fodinibius</taxon>
    </lineage>
</organism>
<gene>
    <name evidence="7" type="ORF">LQ318_08855</name>
</gene>
<feature type="transmembrane region" description="Helical" evidence="6">
    <location>
        <begin position="83"/>
        <end position="106"/>
    </location>
</feature>
<proteinExistence type="predicted"/>
<evidence type="ECO:0000256" key="2">
    <source>
        <dbReference type="ARBA" id="ARBA00022475"/>
    </source>
</evidence>
<dbReference type="PANTHER" id="PTHR30250:SF11">
    <property type="entry name" value="O-ANTIGEN TRANSPORTER-RELATED"/>
    <property type="match status" value="1"/>
</dbReference>
<comment type="subcellular location">
    <subcellularLocation>
        <location evidence="1">Cell membrane</location>
        <topology evidence="1">Multi-pass membrane protein</topology>
    </subcellularLocation>
</comment>
<feature type="transmembrane region" description="Helical" evidence="6">
    <location>
        <begin position="207"/>
        <end position="228"/>
    </location>
</feature>
<dbReference type="PANTHER" id="PTHR30250">
    <property type="entry name" value="PST FAMILY PREDICTED COLANIC ACID TRANSPORTER"/>
    <property type="match status" value="1"/>
</dbReference>
<keyword evidence="8" id="KW-1185">Reference proteome</keyword>
<evidence type="ECO:0000313" key="7">
    <source>
        <dbReference type="EMBL" id="MCW9713013.1"/>
    </source>
</evidence>
<name>A0ABT3PYU2_9BACT</name>
<feature type="transmembrane region" description="Helical" evidence="6">
    <location>
        <begin position="174"/>
        <end position="195"/>
    </location>
</feature>
<sequence>MKKLKELLSDTLIYGISSVLARFINYLLVPFYTDVFEREQYGVVGLVYSGIMFLNVIFTFGMESAYLRYAKDREKAKDVFKTIQAGLLVAATVLAVALWFSAPVLMPLMSLGPETENFYLFMIGILWFDTMCIVPFAELRLVRKSVLFAVLRTGNVLINIGLNFYLILGLGWGIQAVFVANLVASGVTTLVLWIITSDMLRGDIKQILFKKALKFGLPFVPAGLGYAINESLDRFLLNNYLSLDTIHQLYGAGFTHEAVVGVYNACYKLGVFMLLLVQMFRMAWQPFFLRHADDPDSKALYRDVFRYFNCVAGVCFLIVALFVDQIVQIKVPILDAYIIGKDYWMGLEIVPLLLAAYWFQGWYMNFSAGIFIKEETKVLPVITLIGAGITIAANLILIPYLGMMGSATATLISYASMALLLYYQSVKVYKVDYDLGRGLGMILLAVFCLLIQPYVGEWLGLEWISRPIMLFIGTAGFILFAWPASK</sequence>
<feature type="transmembrane region" description="Helical" evidence="6">
    <location>
        <begin position="378"/>
        <end position="398"/>
    </location>
</feature>
<keyword evidence="3 6" id="KW-0812">Transmembrane</keyword>
<feature type="transmembrane region" description="Helical" evidence="6">
    <location>
        <begin position="118"/>
        <end position="137"/>
    </location>
</feature>
<feature type="transmembrane region" description="Helical" evidence="6">
    <location>
        <begin position="149"/>
        <end position="168"/>
    </location>
</feature>
<protein>
    <submittedName>
        <fullName evidence="7">Polysaccharide biosynthesis C-terminal domain-containing protein</fullName>
    </submittedName>
</protein>
<dbReference type="InterPro" id="IPR002797">
    <property type="entry name" value="Polysacc_synth"/>
</dbReference>
<dbReference type="Proteomes" id="UP001207337">
    <property type="component" value="Unassembled WGS sequence"/>
</dbReference>
<evidence type="ECO:0000256" key="5">
    <source>
        <dbReference type="ARBA" id="ARBA00023136"/>
    </source>
</evidence>
<feature type="transmembrane region" description="Helical" evidence="6">
    <location>
        <begin position="12"/>
        <end position="29"/>
    </location>
</feature>
<accession>A0ABT3PYU2</accession>
<evidence type="ECO:0000313" key="8">
    <source>
        <dbReference type="Proteomes" id="UP001207337"/>
    </source>
</evidence>
<dbReference type="InterPro" id="IPR050833">
    <property type="entry name" value="Poly_Biosynth_Transport"/>
</dbReference>
<feature type="transmembrane region" description="Helical" evidence="6">
    <location>
        <begin position="262"/>
        <end position="284"/>
    </location>
</feature>
<keyword evidence="4 6" id="KW-1133">Transmembrane helix</keyword>
<evidence type="ECO:0000256" key="6">
    <source>
        <dbReference type="SAM" id="Phobius"/>
    </source>
</evidence>
<evidence type="ECO:0000256" key="1">
    <source>
        <dbReference type="ARBA" id="ARBA00004651"/>
    </source>
</evidence>
<feature type="transmembrane region" description="Helical" evidence="6">
    <location>
        <begin position="41"/>
        <end position="62"/>
    </location>
</feature>
<evidence type="ECO:0000256" key="3">
    <source>
        <dbReference type="ARBA" id="ARBA00022692"/>
    </source>
</evidence>
<feature type="transmembrane region" description="Helical" evidence="6">
    <location>
        <begin position="467"/>
        <end position="484"/>
    </location>
</feature>
<feature type="transmembrane region" description="Helical" evidence="6">
    <location>
        <begin position="435"/>
        <end position="455"/>
    </location>
</feature>
<keyword evidence="2" id="KW-1003">Cell membrane</keyword>
<keyword evidence="5 6" id="KW-0472">Membrane</keyword>
<comment type="caution">
    <text evidence="7">The sequence shown here is derived from an EMBL/GenBank/DDBJ whole genome shotgun (WGS) entry which is preliminary data.</text>
</comment>
<dbReference type="EMBL" id="JAJNDC010000002">
    <property type="protein sequence ID" value="MCW9713013.1"/>
    <property type="molecule type" value="Genomic_DNA"/>
</dbReference>
<dbReference type="Pfam" id="PF01943">
    <property type="entry name" value="Polysacc_synt"/>
    <property type="match status" value="1"/>
</dbReference>
<feature type="transmembrane region" description="Helical" evidence="6">
    <location>
        <begin position="343"/>
        <end position="366"/>
    </location>
</feature>
<dbReference type="RefSeq" id="WP_265789422.1">
    <property type="nucleotide sequence ID" value="NZ_BAABRS010000002.1"/>
</dbReference>
<feature type="transmembrane region" description="Helical" evidence="6">
    <location>
        <begin position="304"/>
        <end position="323"/>
    </location>
</feature>
<evidence type="ECO:0000256" key="4">
    <source>
        <dbReference type="ARBA" id="ARBA00022989"/>
    </source>
</evidence>
<reference evidence="7 8" key="1">
    <citation type="submission" date="2021-11" db="EMBL/GenBank/DDBJ databases">
        <title>Aliifidinibius sp. nov., a new bacterium isolated from saline soil.</title>
        <authorList>
            <person name="Galisteo C."/>
            <person name="De La Haba R."/>
            <person name="Sanchez-Porro C."/>
            <person name="Ventosa A."/>
        </authorList>
    </citation>
    <scope>NUCLEOTIDE SEQUENCE [LARGE SCALE GENOMIC DNA]</scope>
    <source>
        <strain evidence="7 8">KACC 190600</strain>
    </source>
</reference>
<feature type="transmembrane region" description="Helical" evidence="6">
    <location>
        <begin position="404"/>
        <end position="423"/>
    </location>
</feature>